<dbReference type="Proteomes" id="UP001422759">
    <property type="component" value="Unassembled WGS sequence"/>
</dbReference>
<feature type="transmembrane region" description="Helical" evidence="8">
    <location>
        <begin position="246"/>
        <end position="265"/>
    </location>
</feature>
<dbReference type="InterPro" id="IPR050297">
    <property type="entry name" value="LipidA_mod_glycosyltrf_83"/>
</dbReference>
<evidence type="ECO:0000256" key="4">
    <source>
        <dbReference type="ARBA" id="ARBA00022679"/>
    </source>
</evidence>
<feature type="transmembrane region" description="Helical" evidence="8">
    <location>
        <begin position="181"/>
        <end position="208"/>
    </location>
</feature>
<proteinExistence type="predicted"/>
<feature type="transmembrane region" description="Helical" evidence="8">
    <location>
        <begin position="271"/>
        <end position="290"/>
    </location>
</feature>
<feature type="transmembrane region" description="Helical" evidence="8">
    <location>
        <begin position="382"/>
        <end position="400"/>
    </location>
</feature>
<feature type="transmembrane region" description="Helical" evidence="8">
    <location>
        <begin position="31"/>
        <end position="52"/>
    </location>
</feature>
<evidence type="ECO:0000259" key="9">
    <source>
        <dbReference type="Pfam" id="PF13231"/>
    </source>
</evidence>
<keyword evidence="11" id="KW-1185">Reference proteome</keyword>
<evidence type="ECO:0000256" key="7">
    <source>
        <dbReference type="ARBA" id="ARBA00023136"/>
    </source>
</evidence>
<accession>A0ABN2ZEI2</accession>
<feature type="domain" description="Glycosyltransferase RgtA/B/C/D-like" evidence="9">
    <location>
        <begin position="84"/>
        <end position="223"/>
    </location>
</feature>
<comment type="caution">
    <text evidence="10">The sequence shown here is derived from an EMBL/GenBank/DDBJ whole genome shotgun (WGS) entry which is preliminary data.</text>
</comment>
<evidence type="ECO:0000256" key="6">
    <source>
        <dbReference type="ARBA" id="ARBA00022989"/>
    </source>
</evidence>
<keyword evidence="2" id="KW-1003">Cell membrane</keyword>
<dbReference type="PANTHER" id="PTHR33908">
    <property type="entry name" value="MANNOSYLTRANSFERASE YKCB-RELATED"/>
    <property type="match status" value="1"/>
</dbReference>
<evidence type="ECO:0000256" key="2">
    <source>
        <dbReference type="ARBA" id="ARBA00022475"/>
    </source>
</evidence>
<gene>
    <name evidence="10" type="ORF">GCM10009760_24710</name>
</gene>
<evidence type="ECO:0000256" key="1">
    <source>
        <dbReference type="ARBA" id="ARBA00004651"/>
    </source>
</evidence>
<feature type="transmembrane region" description="Helical" evidence="8">
    <location>
        <begin position="220"/>
        <end position="239"/>
    </location>
</feature>
<reference evidence="10 11" key="1">
    <citation type="journal article" date="2019" name="Int. J. Syst. Evol. Microbiol.">
        <title>The Global Catalogue of Microorganisms (GCM) 10K type strain sequencing project: providing services to taxonomists for standard genome sequencing and annotation.</title>
        <authorList>
            <consortium name="The Broad Institute Genomics Platform"/>
            <consortium name="The Broad Institute Genome Sequencing Center for Infectious Disease"/>
            <person name="Wu L."/>
            <person name="Ma J."/>
        </authorList>
    </citation>
    <scope>NUCLEOTIDE SEQUENCE [LARGE SCALE GENOMIC DNA]</scope>
    <source>
        <strain evidence="10 11">JCM 14560</strain>
    </source>
</reference>
<keyword evidence="7 8" id="KW-0472">Membrane</keyword>
<sequence>MPTDSVRPLAALSALAARLTARLPARVRTGYWTRVVPVLALLAVVTHIPSFLRPVWSPDEGYLATQARMLADGGVFYDTVVDRKPPLLPWLYEACFALFGSTSLWPLRTLAIVAHLVTAVLLASIARGRWGNRAGAAAGALYLLISIGLSPEDSQAATFEVFMLPAMVAAFRYAERRRWLAAGIAVALCSLTKQTGGAVLLPVLWMLFQDTRRRGVRWPPALAKIMFGFALPIAFVAVILTKPKGFLFWVVTGSGDYASLGGAWLQMTGRALGNSAILAAAGLGFLVPLGRRLWLTYRGRPARLPFGRRRAAEQQRETAPLPVAASKEHGSTADLWVWLLSSVVAVSTGFHFFGHYYLQLMPPLVLLGVGAVCTSAVSWRPVMVYSTVAATAFWGLAVFWPGQTITHNTEVATTVAEQSTPKDTVLVWGMHPELYWLADRKPASRYLTAGFLTNFSGGKDSKQVGEQYSVSDAWQTFDQELTKNPPEVVVDDSGQAPYQPELIPKIETLLTTRYEVVAVNADTVIYRLKR</sequence>
<dbReference type="RefSeq" id="WP_344463960.1">
    <property type="nucleotide sequence ID" value="NZ_BAAANT010000011.1"/>
</dbReference>
<feature type="transmembrane region" description="Helical" evidence="8">
    <location>
        <begin position="335"/>
        <end position="354"/>
    </location>
</feature>
<evidence type="ECO:0000256" key="8">
    <source>
        <dbReference type="SAM" id="Phobius"/>
    </source>
</evidence>
<dbReference type="EMBL" id="BAAANT010000011">
    <property type="protein sequence ID" value="GAA2140982.1"/>
    <property type="molecule type" value="Genomic_DNA"/>
</dbReference>
<evidence type="ECO:0000313" key="10">
    <source>
        <dbReference type="EMBL" id="GAA2140982.1"/>
    </source>
</evidence>
<keyword evidence="6 8" id="KW-1133">Transmembrane helix</keyword>
<keyword evidence="4" id="KW-0808">Transferase</keyword>
<comment type="subcellular location">
    <subcellularLocation>
        <location evidence="1">Cell membrane</location>
        <topology evidence="1">Multi-pass membrane protein</topology>
    </subcellularLocation>
</comment>
<dbReference type="InterPro" id="IPR038731">
    <property type="entry name" value="RgtA/B/C-like"/>
</dbReference>
<feature type="transmembrane region" description="Helical" evidence="8">
    <location>
        <begin position="107"/>
        <end position="126"/>
    </location>
</feature>
<evidence type="ECO:0000256" key="5">
    <source>
        <dbReference type="ARBA" id="ARBA00022692"/>
    </source>
</evidence>
<evidence type="ECO:0000313" key="11">
    <source>
        <dbReference type="Proteomes" id="UP001422759"/>
    </source>
</evidence>
<name>A0ABN2ZEI2_9ACTN</name>
<keyword evidence="3" id="KW-0328">Glycosyltransferase</keyword>
<dbReference type="Pfam" id="PF13231">
    <property type="entry name" value="PMT_2"/>
    <property type="match status" value="1"/>
</dbReference>
<protein>
    <recommendedName>
        <fullName evidence="9">Glycosyltransferase RgtA/B/C/D-like domain-containing protein</fullName>
    </recommendedName>
</protein>
<evidence type="ECO:0000256" key="3">
    <source>
        <dbReference type="ARBA" id="ARBA00022676"/>
    </source>
</evidence>
<keyword evidence="5 8" id="KW-0812">Transmembrane</keyword>
<dbReference type="PANTHER" id="PTHR33908:SF11">
    <property type="entry name" value="MEMBRANE PROTEIN"/>
    <property type="match status" value="1"/>
</dbReference>
<organism evidence="10 11">
    <name type="scientific">Kitasatospora kazusensis</name>
    <dbReference type="NCBI Taxonomy" id="407974"/>
    <lineage>
        <taxon>Bacteria</taxon>
        <taxon>Bacillati</taxon>
        <taxon>Actinomycetota</taxon>
        <taxon>Actinomycetes</taxon>
        <taxon>Kitasatosporales</taxon>
        <taxon>Streptomycetaceae</taxon>
        <taxon>Kitasatospora</taxon>
    </lineage>
</organism>